<dbReference type="CDD" id="cd00191">
    <property type="entry name" value="TY"/>
    <property type="match status" value="1"/>
</dbReference>
<dbReference type="SMART" id="SM00211">
    <property type="entry name" value="TY"/>
    <property type="match status" value="2"/>
</dbReference>
<feature type="chain" id="PRO_5020730508" evidence="6">
    <location>
        <begin position="19"/>
        <end position="153"/>
    </location>
</feature>
<dbReference type="GO" id="GO:0005615">
    <property type="term" value="C:extracellular space"/>
    <property type="evidence" value="ECO:0007669"/>
    <property type="project" value="TreeGrafter"/>
</dbReference>
<evidence type="ECO:0000256" key="1">
    <source>
        <dbReference type="ARBA" id="ARBA00004613"/>
    </source>
</evidence>
<dbReference type="PROSITE" id="PS51162">
    <property type="entry name" value="THYROGLOBULIN_1_2"/>
    <property type="match status" value="2"/>
</dbReference>
<evidence type="ECO:0000256" key="2">
    <source>
        <dbReference type="ARBA" id="ARBA00022525"/>
    </source>
</evidence>
<feature type="disulfide bond" evidence="5">
    <location>
        <begin position="92"/>
        <end position="111"/>
    </location>
</feature>
<dbReference type="GO" id="GO:0007160">
    <property type="term" value="P:cell-matrix adhesion"/>
    <property type="evidence" value="ECO:0007669"/>
    <property type="project" value="TreeGrafter"/>
</dbReference>
<dbReference type="EMBL" id="HAHI01000298">
    <property type="protein sequence ID" value="SNX35535.1"/>
    <property type="molecule type" value="Transcribed_RNA"/>
</dbReference>
<protein>
    <submittedName>
        <fullName evidence="8">U48-Sparatoxin-Hju1k_1</fullName>
    </submittedName>
</protein>
<keyword evidence="6" id="KW-0732">Signal</keyword>
<feature type="domain" description="Thyroglobulin type-1" evidence="7">
    <location>
        <begin position="26"/>
        <end position="78"/>
    </location>
</feature>
<evidence type="ECO:0000256" key="3">
    <source>
        <dbReference type="ARBA" id="ARBA00022737"/>
    </source>
</evidence>
<accession>A0A4Q8K7P5</accession>
<evidence type="ECO:0000313" key="8">
    <source>
        <dbReference type="EMBL" id="SNX35535.1"/>
    </source>
</evidence>
<feature type="disulfide bond" evidence="5">
    <location>
        <begin position="122"/>
        <end position="129"/>
    </location>
</feature>
<dbReference type="InterPro" id="IPR051950">
    <property type="entry name" value="Dev_reg/Prot_inhib"/>
</dbReference>
<keyword evidence="3" id="KW-0677">Repeat</keyword>
<evidence type="ECO:0000259" key="7">
    <source>
        <dbReference type="PROSITE" id="PS51162"/>
    </source>
</evidence>
<organism evidence="8">
    <name type="scientific">Heteropoda jugulans</name>
    <dbReference type="NCBI Taxonomy" id="1358901"/>
    <lineage>
        <taxon>Eukaryota</taxon>
        <taxon>Metazoa</taxon>
        <taxon>Ecdysozoa</taxon>
        <taxon>Arthropoda</taxon>
        <taxon>Chelicerata</taxon>
        <taxon>Arachnida</taxon>
        <taxon>Araneae</taxon>
        <taxon>Araneomorphae</taxon>
        <taxon>Entelegynae</taxon>
        <taxon>Dionycha</taxon>
        <taxon>Sparassidae</taxon>
        <taxon>Heteropoda</taxon>
    </lineage>
</organism>
<reference evidence="8" key="1">
    <citation type="submission" date="2017-05" db="EMBL/GenBank/DDBJ databases">
        <authorList>
            <person name="QRISCLOUD D."/>
        </authorList>
    </citation>
    <scope>NUCLEOTIDE SEQUENCE</scope>
</reference>
<feature type="domain" description="Thyroglobulin type-1" evidence="7">
    <location>
        <begin position="89"/>
        <end position="136"/>
    </location>
</feature>
<dbReference type="InterPro" id="IPR000716">
    <property type="entry name" value="Thyroglobulin_1"/>
</dbReference>
<evidence type="ECO:0000256" key="5">
    <source>
        <dbReference type="PROSITE-ProRule" id="PRU00500"/>
    </source>
</evidence>
<dbReference type="AlphaFoldDB" id="A0A4Q8K7P5"/>
<feature type="signal peptide" evidence="6">
    <location>
        <begin position="1"/>
        <end position="18"/>
    </location>
</feature>
<comment type="caution">
    <text evidence="5">Lacks conserved residue(s) required for the propagation of feature annotation.</text>
</comment>
<reference evidence="8" key="2">
    <citation type="submission" date="2019-05" db="EMBL/GenBank/DDBJ databases">
        <title>Unravelling the molecular evolution of spider venoms.</title>
        <authorList>
            <person name="Pineda S."/>
        </authorList>
    </citation>
    <scope>NUCLEOTIDE SEQUENCE</scope>
</reference>
<keyword evidence="4 5" id="KW-1015">Disulfide bond</keyword>
<dbReference type="InterPro" id="IPR036857">
    <property type="entry name" value="Thyroglobulin_1_sf"/>
</dbReference>
<evidence type="ECO:0000256" key="6">
    <source>
        <dbReference type="SAM" id="SignalP"/>
    </source>
</evidence>
<sequence>MKAFILAISTCILSVSLCWDFPGYPGVDCPTAREKMLTEPDVQWMIPKCYEDGTFTDMQCYEKYPTVCMCVAPDGSPLTLPGFGLDVTTCVCFMDQYKIFEHNPNAEMPKCAKDGSYEPLQCSKMTGECWCVDRNGTVLVPRLKHTFMRQLIS</sequence>
<comment type="subcellular location">
    <subcellularLocation>
        <location evidence="1">Secreted</location>
    </subcellularLocation>
</comment>
<dbReference type="PANTHER" id="PTHR12352:SF3">
    <property type="entry name" value="NIDOGEN-2"/>
    <property type="match status" value="1"/>
</dbReference>
<dbReference type="GO" id="GO:0005604">
    <property type="term" value="C:basement membrane"/>
    <property type="evidence" value="ECO:0007669"/>
    <property type="project" value="TreeGrafter"/>
</dbReference>
<dbReference type="Pfam" id="PF00086">
    <property type="entry name" value="Thyroglobulin_1"/>
    <property type="match status" value="2"/>
</dbReference>
<name>A0A4Q8K7P5_9ARAC</name>
<keyword evidence="2" id="KW-0964">Secreted</keyword>
<evidence type="ECO:0000256" key="4">
    <source>
        <dbReference type="ARBA" id="ARBA00023157"/>
    </source>
</evidence>
<dbReference type="PANTHER" id="PTHR12352">
    <property type="entry name" value="SECRETED MODULAR CALCIUM-BINDING PROTEIN"/>
    <property type="match status" value="1"/>
</dbReference>
<dbReference type="SUPFAM" id="SSF57610">
    <property type="entry name" value="Thyroglobulin type-1 domain"/>
    <property type="match status" value="2"/>
</dbReference>
<proteinExistence type="predicted"/>
<dbReference type="Gene3D" id="4.10.800.10">
    <property type="entry name" value="Thyroglobulin type-1"/>
    <property type="match status" value="2"/>
</dbReference>